<name>A0A9E2W3B2_9BACT</name>
<accession>A0A9E2W3B2</accession>
<dbReference type="InterPro" id="IPR020941">
    <property type="entry name" value="SUFU-like_domain"/>
</dbReference>
<reference evidence="2" key="1">
    <citation type="submission" date="2021-06" db="EMBL/GenBank/DDBJ databases">
        <authorList>
            <person name="Huq M.A."/>
        </authorList>
    </citation>
    <scope>NUCLEOTIDE SEQUENCE</scope>
    <source>
        <strain evidence="2">MAH-26</strain>
    </source>
</reference>
<evidence type="ECO:0000313" key="2">
    <source>
        <dbReference type="EMBL" id="MBV4356058.1"/>
    </source>
</evidence>
<gene>
    <name evidence="2" type="ORF">KTO63_02795</name>
</gene>
<dbReference type="AlphaFoldDB" id="A0A9E2W3B2"/>
<sequence length="185" mass="21481">MNPAEKYLEHLDNIFQQEPLFYKNKSLIEGVPGITSIVYIDIPEPGFITAFTYGLSIVRHPDWKFGRPELCISVKSSRLDWAFALGYLANKLRGDCPFSYGQSINFREKISEDSEMDAFFIFAPSTLEKDDYLNIDIGADYNINIAGLYPIYSDELKIFEKIGLEEFWHHPDFDNYSVTRKRIRI</sequence>
<dbReference type="Pfam" id="PF05076">
    <property type="entry name" value="SUFU"/>
    <property type="match status" value="1"/>
</dbReference>
<keyword evidence="3" id="KW-1185">Reference proteome</keyword>
<evidence type="ECO:0000259" key="1">
    <source>
        <dbReference type="Pfam" id="PF05076"/>
    </source>
</evidence>
<feature type="domain" description="Suppressor of fused-like" evidence="1">
    <location>
        <begin position="37"/>
        <end position="168"/>
    </location>
</feature>
<organism evidence="2 3">
    <name type="scientific">Pinibacter aurantiacus</name>
    <dbReference type="NCBI Taxonomy" id="2851599"/>
    <lineage>
        <taxon>Bacteria</taxon>
        <taxon>Pseudomonadati</taxon>
        <taxon>Bacteroidota</taxon>
        <taxon>Chitinophagia</taxon>
        <taxon>Chitinophagales</taxon>
        <taxon>Chitinophagaceae</taxon>
        <taxon>Pinibacter</taxon>
    </lineage>
</organism>
<dbReference type="Proteomes" id="UP000812270">
    <property type="component" value="Unassembled WGS sequence"/>
</dbReference>
<comment type="caution">
    <text evidence="2">The sequence shown here is derived from an EMBL/GenBank/DDBJ whole genome shotgun (WGS) entry which is preliminary data.</text>
</comment>
<dbReference type="RefSeq" id="WP_217789598.1">
    <property type="nucleotide sequence ID" value="NZ_JAHSPG010000001.1"/>
</dbReference>
<proteinExistence type="predicted"/>
<evidence type="ECO:0000313" key="3">
    <source>
        <dbReference type="Proteomes" id="UP000812270"/>
    </source>
</evidence>
<protein>
    <submittedName>
        <fullName evidence="2">Suppressor of fused domain protein</fullName>
    </submittedName>
</protein>
<dbReference type="EMBL" id="JAHSPG010000001">
    <property type="protein sequence ID" value="MBV4356058.1"/>
    <property type="molecule type" value="Genomic_DNA"/>
</dbReference>